<keyword evidence="4" id="KW-1185">Reference proteome</keyword>
<comment type="subcellular location">
    <subcellularLocation>
        <location evidence="2">Cell membrane</location>
        <topology evidence="2">Lipid-anchor</topology>
    </subcellularLocation>
</comment>
<protein>
    <recommendedName>
        <fullName evidence="5">NodT family efflux transporter outer membrane factor (OMF) lipoprotein</fullName>
    </recommendedName>
</protein>
<dbReference type="PANTHER" id="PTHR30203:SF33">
    <property type="entry name" value="BLR4455 PROTEIN"/>
    <property type="match status" value="1"/>
</dbReference>
<dbReference type="SUPFAM" id="SSF56954">
    <property type="entry name" value="Outer membrane efflux proteins (OEP)"/>
    <property type="match status" value="1"/>
</dbReference>
<accession>A0ABR7M4H9</accession>
<dbReference type="InterPro" id="IPR003423">
    <property type="entry name" value="OMP_efflux"/>
</dbReference>
<comment type="caution">
    <text evidence="3">The sequence shown here is derived from an EMBL/GenBank/DDBJ whole genome shotgun (WGS) entry which is preliminary data.</text>
</comment>
<dbReference type="Gene3D" id="2.20.200.10">
    <property type="entry name" value="Outer membrane efflux proteins (OEP)"/>
    <property type="match status" value="1"/>
</dbReference>
<gene>
    <name evidence="3" type="ORF">BC349_01165</name>
</gene>
<name>A0ABR7M4H9_9BACT</name>
<dbReference type="NCBIfam" id="TIGR01845">
    <property type="entry name" value="outer_NodT"/>
    <property type="match status" value="1"/>
</dbReference>
<keyword evidence="2" id="KW-0449">Lipoprotein</keyword>
<keyword evidence="2" id="KW-0812">Transmembrane</keyword>
<keyword evidence="2" id="KW-0564">Palmitate</keyword>
<comment type="similarity">
    <text evidence="1 2">Belongs to the outer membrane factor (OMF) (TC 1.B.17) family.</text>
</comment>
<dbReference type="EMBL" id="MBUA01000001">
    <property type="protein sequence ID" value="MBC6489561.1"/>
    <property type="molecule type" value="Genomic_DNA"/>
</dbReference>
<keyword evidence="2" id="KW-1134">Transmembrane beta strand</keyword>
<evidence type="ECO:0000256" key="1">
    <source>
        <dbReference type="ARBA" id="ARBA00007613"/>
    </source>
</evidence>
<reference evidence="3 4" key="1">
    <citation type="submission" date="2016-07" db="EMBL/GenBank/DDBJ databases">
        <title>Genome analysis of Flavihumibacter stibioxidans YS-17.</title>
        <authorList>
            <person name="Shi K."/>
            <person name="Han Y."/>
            <person name="Wang G."/>
        </authorList>
    </citation>
    <scope>NUCLEOTIDE SEQUENCE [LARGE SCALE GENOMIC DNA]</scope>
    <source>
        <strain evidence="3 4">YS-17</strain>
    </source>
</reference>
<dbReference type="PROSITE" id="PS51257">
    <property type="entry name" value="PROKAR_LIPOPROTEIN"/>
    <property type="match status" value="1"/>
</dbReference>
<dbReference type="RefSeq" id="WP_187254920.1">
    <property type="nucleotide sequence ID" value="NZ_JBHULF010000006.1"/>
</dbReference>
<dbReference type="Gene3D" id="1.20.1600.10">
    <property type="entry name" value="Outer membrane efflux proteins (OEP)"/>
    <property type="match status" value="1"/>
</dbReference>
<sequence>MNQVFVRYISIVSLAVFLLTACKVTEPYRVPENLPLQSYRDQAATDTNTIATIPWNRYFTDTILQRHLAAGLDQNLNLQMAYQRITQARAYFNQSKAAFLPTLNANAGVTTSKLSEAQGFGIRTHADQFSLGLSTSWEADIWGRLKSSKKASLASLLQTEAAANALRTGLVADIASLYYLLMALDDQLEITRQTVVNWDTTVQTMMELKEAASVTQAAVVQSEAQRYAAEVTIPDLKQSIRETENTLSILLGREPGFIERSKLFGQLMPDMMQTGVPAQLLANRPDVQQAELGLRYYFEMTNVARTYFYPSLTINGSAGQQALQFSKLFDPSSFAASIGAGLLQPIYNRRLNKTRLEVAKSQQQEALFGFRNTVLNAGREVSDALSLYATAGEKIVIRSKQMQALEKSVEYSEELLKNGFANYTEIITARQSLLLAELGRVNDRLQQLQSGVNLYRALGGGWR</sequence>
<organism evidence="3 4">
    <name type="scientific">Flavihumibacter stibioxidans</name>
    <dbReference type="NCBI Taxonomy" id="1834163"/>
    <lineage>
        <taxon>Bacteria</taxon>
        <taxon>Pseudomonadati</taxon>
        <taxon>Bacteroidota</taxon>
        <taxon>Chitinophagia</taxon>
        <taxon>Chitinophagales</taxon>
        <taxon>Chitinophagaceae</taxon>
        <taxon>Flavihumibacter</taxon>
    </lineage>
</organism>
<dbReference type="InterPro" id="IPR010131">
    <property type="entry name" value="MdtP/NodT-like"/>
</dbReference>
<dbReference type="Proteomes" id="UP000765802">
    <property type="component" value="Unassembled WGS sequence"/>
</dbReference>
<dbReference type="PANTHER" id="PTHR30203">
    <property type="entry name" value="OUTER MEMBRANE CATION EFFLUX PROTEIN"/>
    <property type="match status" value="1"/>
</dbReference>
<evidence type="ECO:0000256" key="2">
    <source>
        <dbReference type="RuleBase" id="RU362097"/>
    </source>
</evidence>
<evidence type="ECO:0000313" key="3">
    <source>
        <dbReference type="EMBL" id="MBC6489561.1"/>
    </source>
</evidence>
<evidence type="ECO:0008006" key="5">
    <source>
        <dbReference type="Google" id="ProtNLM"/>
    </source>
</evidence>
<proteinExistence type="inferred from homology"/>
<dbReference type="Pfam" id="PF02321">
    <property type="entry name" value="OEP"/>
    <property type="match status" value="2"/>
</dbReference>
<keyword evidence="2" id="KW-0472">Membrane</keyword>
<evidence type="ECO:0000313" key="4">
    <source>
        <dbReference type="Proteomes" id="UP000765802"/>
    </source>
</evidence>